<feature type="domain" description="Enoyl reductase (ER)" evidence="7">
    <location>
        <begin position="6"/>
        <end position="346"/>
    </location>
</feature>
<dbReference type="SUPFAM" id="SSF50129">
    <property type="entry name" value="GroES-like"/>
    <property type="match status" value="1"/>
</dbReference>
<dbReference type="GO" id="GO:0016491">
    <property type="term" value="F:oxidoreductase activity"/>
    <property type="evidence" value="ECO:0007669"/>
    <property type="project" value="UniProtKB-KW"/>
</dbReference>
<dbReference type="InterPro" id="IPR050129">
    <property type="entry name" value="Zn_alcohol_dh"/>
</dbReference>
<keyword evidence="2 5" id="KW-0479">Metal-binding</keyword>
<comment type="caution">
    <text evidence="8">The sequence shown here is derived from an EMBL/GenBank/DDBJ whole genome shotgun (WGS) entry which is preliminary data.</text>
</comment>
<organism evidence="8 9">
    <name type="scientific">Actinophytocola oryzae</name>
    <dbReference type="NCBI Taxonomy" id="502181"/>
    <lineage>
        <taxon>Bacteria</taxon>
        <taxon>Bacillati</taxon>
        <taxon>Actinomycetota</taxon>
        <taxon>Actinomycetes</taxon>
        <taxon>Pseudonocardiales</taxon>
        <taxon>Pseudonocardiaceae</taxon>
    </lineage>
</organism>
<dbReference type="Pfam" id="PF08240">
    <property type="entry name" value="ADH_N"/>
    <property type="match status" value="1"/>
</dbReference>
<evidence type="ECO:0000256" key="5">
    <source>
        <dbReference type="RuleBase" id="RU361277"/>
    </source>
</evidence>
<dbReference type="SMART" id="SM00829">
    <property type="entry name" value="PKS_ER"/>
    <property type="match status" value="1"/>
</dbReference>
<dbReference type="InterPro" id="IPR020843">
    <property type="entry name" value="ER"/>
</dbReference>
<dbReference type="SUPFAM" id="SSF51735">
    <property type="entry name" value="NAD(P)-binding Rossmann-fold domains"/>
    <property type="match status" value="1"/>
</dbReference>
<dbReference type="EMBL" id="SOCP01000003">
    <property type="protein sequence ID" value="TDV55125.1"/>
    <property type="molecule type" value="Genomic_DNA"/>
</dbReference>
<accession>A0A4R7VZB7</accession>
<evidence type="ECO:0000256" key="3">
    <source>
        <dbReference type="ARBA" id="ARBA00022833"/>
    </source>
</evidence>
<keyword evidence="9" id="KW-1185">Reference proteome</keyword>
<evidence type="ECO:0000313" key="8">
    <source>
        <dbReference type="EMBL" id="TDV55125.1"/>
    </source>
</evidence>
<dbReference type="PANTHER" id="PTHR43401:SF2">
    <property type="entry name" value="L-THREONINE 3-DEHYDROGENASE"/>
    <property type="match status" value="1"/>
</dbReference>
<comment type="cofactor">
    <cofactor evidence="1 5">
        <name>Zn(2+)</name>
        <dbReference type="ChEBI" id="CHEBI:29105"/>
    </cofactor>
</comment>
<dbReference type="PANTHER" id="PTHR43401">
    <property type="entry name" value="L-THREONINE 3-DEHYDROGENASE"/>
    <property type="match status" value="1"/>
</dbReference>
<dbReference type="RefSeq" id="WP_133902227.1">
    <property type="nucleotide sequence ID" value="NZ_SOCP01000003.1"/>
</dbReference>
<dbReference type="InterPro" id="IPR013149">
    <property type="entry name" value="ADH-like_C"/>
</dbReference>
<dbReference type="InterPro" id="IPR011032">
    <property type="entry name" value="GroES-like_sf"/>
</dbReference>
<feature type="region of interest" description="Disordered" evidence="6">
    <location>
        <begin position="1"/>
        <end position="22"/>
    </location>
</feature>
<dbReference type="Gene3D" id="3.90.180.10">
    <property type="entry name" value="Medium-chain alcohol dehydrogenases, catalytic domain"/>
    <property type="match status" value="1"/>
</dbReference>
<dbReference type="Proteomes" id="UP000294927">
    <property type="component" value="Unassembled WGS sequence"/>
</dbReference>
<sequence length="348" mass="36373">MTMLAGRLDPTAGTFGMRTVPIPEPGPGQVRIRVRAAGVCLSDVHLIDGSLRPAFLDAQEVTLGHEVSGEIDAVGPDVPDQWLPGVRVVLEAGERCGVCPQCTRFRTPCLAVRTRGVDYDGGWAEYALATHHTLVAMPDTLSFEEAAIVPDAVSTPWGAVAGTGRAEPGRPAGVWGVGGLGAHAVQLLRMVGAAPVVAVDPLDAARDRALEFGADFAFDPADPHFGEQVAAVTGGAGLDVAYDMAGVGAVREQAVRCLGRDGRLVLVGLTPEPLTIPNSIAVSIRGTRILGHYGSRAGDVERLIDLIRYGRLDLSRSVSGTLPLSEAPEAVKALADKQGNPIRLILTP</sequence>
<evidence type="ECO:0000313" key="9">
    <source>
        <dbReference type="Proteomes" id="UP000294927"/>
    </source>
</evidence>
<evidence type="ECO:0000256" key="2">
    <source>
        <dbReference type="ARBA" id="ARBA00022723"/>
    </source>
</evidence>
<name>A0A4R7VZB7_9PSEU</name>
<gene>
    <name evidence="8" type="ORF">CLV71_103366</name>
</gene>
<comment type="similarity">
    <text evidence="5">Belongs to the zinc-containing alcohol dehydrogenase family.</text>
</comment>
<proteinExistence type="inferred from homology"/>
<dbReference type="AlphaFoldDB" id="A0A4R7VZB7"/>
<dbReference type="Pfam" id="PF00107">
    <property type="entry name" value="ADH_zinc_N"/>
    <property type="match status" value="1"/>
</dbReference>
<dbReference type="InterPro" id="IPR013154">
    <property type="entry name" value="ADH-like_N"/>
</dbReference>
<dbReference type="InterPro" id="IPR002328">
    <property type="entry name" value="ADH_Zn_CS"/>
</dbReference>
<evidence type="ECO:0000256" key="6">
    <source>
        <dbReference type="SAM" id="MobiDB-lite"/>
    </source>
</evidence>
<reference evidence="8 9" key="1">
    <citation type="submission" date="2019-03" db="EMBL/GenBank/DDBJ databases">
        <title>Genomic Encyclopedia of Archaeal and Bacterial Type Strains, Phase II (KMG-II): from individual species to whole genera.</title>
        <authorList>
            <person name="Goeker M."/>
        </authorList>
    </citation>
    <scope>NUCLEOTIDE SEQUENCE [LARGE SCALE GENOMIC DNA]</scope>
    <source>
        <strain evidence="8 9">DSM 45499</strain>
    </source>
</reference>
<evidence type="ECO:0000259" key="7">
    <source>
        <dbReference type="SMART" id="SM00829"/>
    </source>
</evidence>
<keyword evidence="4" id="KW-0560">Oxidoreductase</keyword>
<dbReference type="OrthoDB" id="5295340at2"/>
<evidence type="ECO:0000256" key="4">
    <source>
        <dbReference type="ARBA" id="ARBA00023002"/>
    </source>
</evidence>
<dbReference type="PROSITE" id="PS00059">
    <property type="entry name" value="ADH_ZINC"/>
    <property type="match status" value="1"/>
</dbReference>
<dbReference type="CDD" id="cd08254">
    <property type="entry name" value="hydroxyacyl_CoA_DH"/>
    <property type="match status" value="1"/>
</dbReference>
<dbReference type="GO" id="GO:0008270">
    <property type="term" value="F:zinc ion binding"/>
    <property type="evidence" value="ECO:0007669"/>
    <property type="project" value="InterPro"/>
</dbReference>
<evidence type="ECO:0000256" key="1">
    <source>
        <dbReference type="ARBA" id="ARBA00001947"/>
    </source>
</evidence>
<protein>
    <submittedName>
        <fullName evidence="8">Threonine dehydrogenase-like Zn-dependent dehydrogenase</fullName>
    </submittedName>
</protein>
<keyword evidence="3 5" id="KW-0862">Zinc</keyword>
<dbReference type="InterPro" id="IPR036291">
    <property type="entry name" value="NAD(P)-bd_dom_sf"/>
</dbReference>